<dbReference type="GO" id="GO:0005737">
    <property type="term" value="C:cytoplasm"/>
    <property type="evidence" value="ECO:0007669"/>
    <property type="project" value="UniProtKB-ARBA"/>
</dbReference>
<dbReference type="NCBIfam" id="NF006477">
    <property type="entry name" value="PRK08881.1"/>
    <property type="match status" value="1"/>
</dbReference>
<dbReference type="AlphaFoldDB" id="A0A2Z5ZB90"/>
<proteinExistence type="inferred from homology"/>
<name>A0A2Z5ZB90_9STRA</name>
<evidence type="ECO:0000256" key="2">
    <source>
        <dbReference type="ARBA" id="ARBA00022980"/>
    </source>
</evidence>
<dbReference type="Pfam" id="PF00253">
    <property type="entry name" value="Ribosomal_S14"/>
    <property type="match status" value="1"/>
</dbReference>
<evidence type="ECO:0000256" key="1">
    <source>
        <dbReference type="ARBA" id="ARBA00009083"/>
    </source>
</evidence>
<dbReference type="PANTHER" id="PTHR19836:SF19">
    <property type="entry name" value="SMALL RIBOSOMAL SUBUNIT PROTEIN US14M"/>
    <property type="match status" value="1"/>
</dbReference>
<evidence type="ECO:0000256" key="3">
    <source>
        <dbReference type="ARBA" id="ARBA00023274"/>
    </source>
</evidence>
<organism evidence="5">
    <name type="scientific">Nitzschia sp. NIES-3576</name>
    <dbReference type="NCBI Taxonomy" id="2083273"/>
    <lineage>
        <taxon>Eukaryota</taxon>
        <taxon>Sar</taxon>
        <taxon>Stramenopiles</taxon>
        <taxon>Ochrophyta</taxon>
        <taxon>Bacillariophyta</taxon>
        <taxon>Bacillariophyceae</taxon>
        <taxon>Bacillariophycidae</taxon>
        <taxon>Bacillariales</taxon>
        <taxon>Bacillariaceae</taxon>
        <taxon>Nitzschia</taxon>
    </lineage>
</organism>
<sequence length="100" mass="12058">MAKKSMIEREKKRIFLEKKYSLKRKFLLIQYKNTKDIKDKFEIGLKIQKLPRNSSKIRIRNICWKTGRSRGFMRDFGLSRHIFRKMAHQGLLPGITKSSW</sequence>
<evidence type="ECO:0000313" key="5">
    <source>
        <dbReference type="EMBL" id="BBC77634.1"/>
    </source>
</evidence>
<keyword evidence="5" id="KW-0934">Plastid</keyword>
<dbReference type="SUPFAM" id="SSF57716">
    <property type="entry name" value="Glucocorticoid receptor-like (DNA-binding domain)"/>
    <property type="match status" value="1"/>
</dbReference>
<geneLocation type="plastid" evidence="5"/>
<reference evidence="5" key="1">
    <citation type="submission" date="2018-02" db="EMBL/GenBank/DDBJ databases">
        <title>Evolution and diversity of non-photosynthetic diatom plastid genomes.</title>
        <authorList>
            <person name="Kamikawa R."/>
            <person name="Ishii K."/>
        </authorList>
    </citation>
    <scope>NUCLEOTIDE SEQUENCE</scope>
    <source>
        <strain evidence="5">NIES 3576</strain>
    </source>
</reference>
<keyword evidence="2 5" id="KW-0689">Ribosomal protein</keyword>
<dbReference type="InterPro" id="IPR001209">
    <property type="entry name" value="Ribosomal_uS14"/>
</dbReference>
<dbReference type="HAMAP" id="MF_00537">
    <property type="entry name" value="Ribosomal_uS14_1"/>
    <property type="match status" value="1"/>
</dbReference>
<dbReference type="EMBL" id="AP018508">
    <property type="protein sequence ID" value="BBC77634.1"/>
    <property type="molecule type" value="Genomic_DNA"/>
</dbReference>
<dbReference type="GO" id="GO:0006412">
    <property type="term" value="P:translation"/>
    <property type="evidence" value="ECO:0007669"/>
    <property type="project" value="InterPro"/>
</dbReference>
<dbReference type="Gene3D" id="1.10.287.1480">
    <property type="match status" value="1"/>
</dbReference>
<dbReference type="GO" id="GO:0015935">
    <property type="term" value="C:small ribosomal subunit"/>
    <property type="evidence" value="ECO:0007669"/>
    <property type="project" value="TreeGrafter"/>
</dbReference>
<protein>
    <recommendedName>
        <fullName evidence="4">Small ribosomal subunit protein uS14c</fullName>
    </recommendedName>
</protein>
<dbReference type="FunFam" id="1.10.287.1480:FF:000001">
    <property type="entry name" value="30S ribosomal protein S14"/>
    <property type="match status" value="1"/>
</dbReference>
<dbReference type="PANTHER" id="PTHR19836">
    <property type="entry name" value="30S RIBOSOMAL PROTEIN S14"/>
    <property type="match status" value="1"/>
</dbReference>
<comment type="similarity">
    <text evidence="1">Belongs to the universal ribosomal protein uS14 family.</text>
</comment>
<dbReference type="GO" id="GO:0003735">
    <property type="term" value="F:structural constituent of ribosome"/>
    <property type="evidence" value="ECO:0007669"/>
    <property type="project" value="InterPro"/>
</dbReference>
<accession>A0A2Z5ZB90</accession>
<evidence type="ECO:0000256" key="4">
    <source>
        <dbReference type="ARBA" id="ARBA00035247"/>
    </source>
</evidence>
<keyword evidence="3" id="KW-0687">Ribonucleoprotein</keyword>
<gene>
    <name evidence="5" type="primary">rps14</name>
</gene>
<dbReference type="InterPro" id="IPR023036">
    <property type="entry name" value="Ribosomal_uS14_bac/plastid"/>
</dbReference>